<evidence type="ECO:0000313" key="4">
    <source>
        <dbReference type="Proteomes" id="UP001473302"/>
    </source>
</evidence>
<gene>
    <name evidence="3" type="ORF">MFLAVUS_009192</name>
</gene>
<comment type="caution">
    <text evidence="3">The sequence shown here is derived from an EMBL/GenBank/DDBJ whole genome shotgun (WGS) entry which is preliminary data.</text>
</comment>
<dbReference type="EMBL" id="BAABUK010000027">
    <property type="protein sequence ID" value="GAA5815679.1"/>
    <property type="molecule type" value="Genomic_DNA"/>
</dbReference>
<sequence>MRLVVVALGGKFLLVLNTLTMQTSNVDWIISTWKKDTTFPALLFAKHTELENWPSCLSAFRSAITSIADLDLRKSKLLDTVAIRQYFYLKTRERLLATEMYLKEAANLESINQEVELIEPERTINEDKLDEENILNDSDTENILSKNKEGPSSTDEGNKAEDEEKNAAMKSMFTGLDAQKKWYLSTGKCVDNELYIFGLQCQSDHPSRYLILDPYDKNYILYNVFTRDELKEIIDYKKKTTPLPSDELITFLNRFNLDSTEKIRAALGKNNQFKVNFDSQKDADEDWIVHTIYSLLREFEYGNMERSHCEAWYQSHIWSMIESCFDKLKGVEAAIGESASLGSKRRMNENRHISAITSAPRLKCGYKCDLVFRQYDNGHSMPLEFGGSEAEPTIEEDFGSKFLQEGFLKLPYILKDMLDVLLEKVGYDGRSSLLRTVGFIHSGLSCTMVELDRPTTYISRVSRGNTIGISNSVSNFGSTVLPAMLSSWICCQIVKDVLDTVLSNKKQNQNDTSWVNSCLERPPLPSTPT</sequence>
<evidence type="ECO:0000256" key="2">
    <source>
        <dbReference type="SAM" id="SignalP"/>
    </source>
</evidence>
<protein>
    <submittedName>
        <fullName evidence="3">Uncharacterized protein</fullName>
    </submittedName>
</protein>
<reference evidence="3 4" key="1">
    <citation type="submission" date="2024-04" db="EMBL/GenBank/DDBJ databases">
        <title>genome sequences of Mucor flavus KT1a and Helicostylum pulchrum KT1b strains isolated from the surface of a dry-aged beef.</title>
        <authorList>
            <person name="Toyotome T."/>
            <person name="Hosono M."/>
            <person name="Torimaru M."/>
            <person name="Fukuda K."/>
            <person name="Mikami N."/>
        </authorList>
    </citation>
    <scope>NUCLEOTIDE SEQUENCE [LARGE SCALE GENOMIC DNA]</scope>
    <source>
        <strain evidence="3 4">KT1a</strain>
    </source>
</reference>
<feature type="signal peptide" evidence="2">
    <location>
        <begin position="1"/>
        <end position="17"/>
    </location>
</feature>
<keyword evidence="4" id="KW-1185">Reference proteome</keyword>
<feature type="compositionally biased region" description="Acidic residues" evidence="1">
    <location>
        <begin position="128"/>
        <end position="140"/>
    </location>
</feature>
<organism evidence="3 4">
    <name type="scientific">Mucor flavus</name>
    <dbReference type="NCBI Taxonomy" id="439312"/>
    <lineage>
        <taxon>Eukaryota</taxon>
        <taxon>Fungi</taxon>
        <taxon>Fungi incertae sedis</taxon>
        <taxon>Mucoromycota</taxon>
        <taxon>Mucoromycotina</taxon>
        <taxon>Mucoromycetes</taxon>
        <taxon>Mucorales</taxon>
        <taxon>Mucorineae</taxon>
        <taxon>Mucoraceae</taxon>
        <taxon>Mucor</taxon>
    </lineage>
</organism>
<name>A0ABP9Z9D3_9FUNG</name>
<evidence type="ECO:0000313" key="3">
    <source>
        <dbReference type="EMBL" id="GAA5815679.1"/>
    </source>
</evidence>
<evidence type="ECO:0000256" key="1">
    <source>
        <dbReference type="SAM" id="MobiDB-lite"/>
    </source>
</evidence>
<feature type="region of interest" description="Disordered" evidence="1">
    <location>
        <begin position="128"/>
        <end position="161"/>
    </location>
</feature>
<dbReference type="Proteomes" id="UP001473302">
    <property type="component" value="Unassembled WGS sequence"/>
</dbReference>
<proteinExistence type="predicted"/>
<keyword evidence="2" id="KW-0732">Signal</keyword>
<feature type="chain" id="PRO_5046535532" evidence="2">
    <location>
        <begin position="18"/>
        <end position="529"/>
    </location>
</feature>
<feature type="compositionally biased region" description="Polar residues" evidence="1">
    <location>
        <begin position="141"/>
        <end position="155"/>
    </location>
</feature>
<accession>A0ABP9Z9D3</accession>